<accession>A0AAP0D5U6</accession>
<dbReference type="Gene3D" id="3.30.70.100">
    <property type="match status" value="1"/>
</dbReference>
<feature type="compositionally biased region" description="Low complexity" evidence="1">
    <location>
        <begin position="35"/>
        <end position="47"/>
    </location>
</feature>
<feature type="compositionally biased region" description="Low complexity" evidence="1">
    <location>
        <begin position="54"/>
        <end position="65"/>
    </location>
</feature>
<evidence type="ECO:0000259" key="2">
    <source>
        <dbReference type="Pfam" id="PF07727"/>
    </source>
</evidence>
<sequence>MWTGSPSQHQPTPAAAHYSPPPSPHSAQTTPPHSPNNHSPSSPFAAQPSPPSSTQPTPHVVPSTPNLQSSSTPISSDPPVLSAPSRTIHTRSKSGIFKPKTPFNLHTSSTIEPLPKSPSEALANPTWYRAMHDEFTALIDNKTWELVPRDPNMNIVRCIWLFKHKFQADGSLERYKARLVCDGRSQQVGIDCQDTFSPVVKPATIRTVLSLALTNHWDISQLDVKNAFLHGSLSETVFMHQPMGFRHPQFPDHVCRLKKSLYGLKQAPRAWYQRFTDYVSTIGFHHSLCDHSLFIFRQGSQVAYILLYVDDIILITSSSTLKAQIMGHLSREFAMKDLGALSYFLGVSVTRKADTLFLNQTKYASEILERAKMSDCNSCATPVDTAGKLPSEAGKPVDDPTQFRSLAGALQYLTFTRPDISYAVQQVCIHMHDPRVGHLNALKRILRYIKGTLHMGLYMRGSSDRSLVSYTDADWAGCPDTRRSTSGYCVFYGDNLVSWSSKRQTTVSRSSAEAEYRGVAHVVAEICWLRNLLLELGHPPTRASLVYCDNVSALYMSENPIQHQRTKHIEIDLHFVREKVQRGLVRIFHVPSRFQLADIFTKGLPRILFEDFRSNLSLCSSPASAEGVTEMVLNVDLKCSGCYKKVKKVISKVPQIRDQVFDVDKNKVKIMVVCCSPENIRDKLCYKGGGAIQSIEIIEKSADKPKVATDKPKDPAKPAADKPKVAIDKPKEPAKPVADKPKEPEKAKPVVDKPKEPEKAKPTADKPKEPEKAKPAADKPKEPEKAKPAADKPKEPEKPKPADKPKETEKPKPADKPKDSGKPAEPEKAKETDKPGPPKVVTFQTDPVPNPNVAKMVYEPVHGYPHMHPSLTYPMVGYGQHYDHYYGATPFQHGYGTLVEPPPPPPSYGGFEYGNEYNGYNGNRSHYASNDYGGEEDGEGCSIM</sequence>
<feature type="compositionally biased region" description="Polar residues" evidence="1">
    <location>
        <begin position="1"/>
        <end position="10"/>
    </location>
</feature>
<evidence type="ECO:0000313" key="4">
    <source>
        <dbReference type="Proteomes" id="UP001408789"/>
    </source>
</evidence>
<dbReference type="InterPro" id="IPR043502">
    <property type="entry name" value="DNA/RNA_pol_sf"/>
</dbReference>
<protein>
    <recommendedName>
        <fullName evidence="2">Reverse transcriptase Ty1/copia-type domain-containing protein</fullName>
    </recommendedName>
</protein>
<feature type="domain" description="Reverse transcriptase Ty1/copia-type" evidence="2">
    <location>
        <begin position="141"/>
        <end position="383"/>
    </location>
</feature>
<gene>
    <name evidence="3" type="ORF">SSX86_016627</name>
</gene>
<reference evidence="3 4" key="1">
    <citation type="submission" date="2024-04" db="EMBL/GenBank/DDBJ databases">
        <title>The reference genome of an endangered Asteraceae, Deinandra increscens subsp. villosa, native to the Central Coast of California.</title>
        <authorList>
            <person name="Guilliams M."/>
            <person name="Hasenstab-Lehman K."/>
            <person name="Meyer R."/>
            <person name="Mcevoy S."/>
        </authorList>
    </citation>
    <scope>NUCLEOTIDE SEQUENCE [LARGE SCALE GENOMIC DNA]</scope>
    <source>
        <tissue evidence="3">Leaf</tissue>
    </source>
</reference>
<organism evidence="3 4">
    <name type="scientific">Deinandra increscens subsp. villosa</name>
    <dbReference type="NCBI Taxonomy" id="3103831"/>
    <lineage>
        <taxon>Eukaryota</taxon>
        <taxon>Viridiplantae</taxon>
        <taxon>Streptophyta</taxon>
        <taxon>Embryophyta</taxon>
        <taxon>Tracheophyta</taxon>
        <taxon>Spermatophyta</taxon>
        <taxon>Magnoliopsida</taxon>
        <taxon>eudicotyledons</taxon>
        <taxon>Gunneridae</taxon>
        <taxon>Pentapetalae</taxon>
        <taxon>asterids</taxon>
        <taxon>campanulids</taxon>
        <taxon>Asterales</taxon>
        <taxon>Asteraceae</taxon>
        <taxon>Asteroideae</taxon>
        <taxon>Heliantheae alliance</taxon>
        <taxon>Madieae</taxon>
        <taxon>Madiinae</taxon>
        <taxon>Deinandra</taxon>
    </lineage>
</organism>
<dbReference type="PANTHER" id="PTHR11439">
    <property type="entry name" value="GAG-POL-RELATED RETROTRANSPOSON"/>
    <property type="match status" value="1"/>
</dbReference>
<dbReference type="SUPFAM" id="SSF55008">
    <property type="entry name" value="HMA, heavy metal-associated domain"/>
    <property type="match status" value="1"/>
</dbReference>
<dbReference type="AlphaFoldDB" id="A0AAP0D5U6"/>
<evidence type="ECO:0000256" key="1">
    <source>
        <dbReference type="SAM" id="MobiDB-lite"/>
    </source>
</evidence>
<keyword evidence="4" id="KW-1185">Reference proteome</keyword>
<feature type="compositionally biased region" description="Basic and acidic residues" evidence="1">
    <location>
        <begin position="703"/>
        <end position="836"/>
    </location>
</feature>
<dbReference type="InterPro" id="IPR036163">
    <property type="entry name" value="HMA_dom_sf"/>
</dbReference>
<dbReference type="GO" id="GO:0046872">
    <property type="term" value="F:metal ion binding"/>
    <property type="evidence" value="ECO:0007669"/>
    <property type="project" value="InterPro"/>
</dbReference>
<dbReference type="SUPFAM" id="SSF56672">
    <property type="entry name" value="DNA/RNA polymerases"/>
    <property type="match status" value="1"/>
</dbReference>
<feature type="region of interest" description="Disordered" evidence="1">
    <location>
        <begin position="703"/>
        <end position="848"/>
    </location>
</feature>
<dbReference type="Pfam" id="PF07727">
    <property type="entry name" value="RVT_2"/>
    <property type="match status" value="1"/>
</dbReference>
<comment type="caution">
    <text evidence="3">The sequence shown here is derived from an EMBL/GenBank/DDBJ whole genome shotgun (WGS) entry which is preliminary data.</text>
</comment>
<name>A0AAP0D5U6_9ASTR</name>
<dbReference type="InterPro" id="IPR013103">
    <property type="entry name" value="RVT_2"/>
</dbReference>
<dbReference type="Proteomes" id="UP001408789">
    <property type="component" value="Unassembled WGS sequence"/>
</dbReference>
<feature type="region of interest" description="Disordered" evidence="1">
    <location>
        <begin position="1"/>
        <end position="103"/>
    </location>
</feature>
<dbReference type="EMBL" id="JBCNJP010000017">
    <property type="protein sequence ID" value="KAK9065244.1"/>
    <property type="molecule type" value="Genomic_DNA"/>
</dbReference>
<proteinExistence type="predicted"/>
<evidence type="ECO:0000313" key="3">
    <source>
        <dbReference type="EMBL" id="KAK9065244.1"/>
    </source>
</evidence>
<dbReference type="PANTHER" id="PTHR11439:SF524">
    <property type="entry name" value="RNA-DIRECTED DNA POLYMERASE, PROTEIN KINASE RLK-PELLE-DLSV FAMILY"/>
    <property type="match status" value="1"/>
</dbReference>
<feature type="compositionally biased region" description="Polar residues" evidence="1">
    <location>
        <begin position="66"/>
        <end position="75"/>
    </location>
</feature>
<dbReference type="CDD" id="cd09272">
    <property type="entry name" value="RNase_HI_RT_Ty1"/>
    <property type="match status" value="1"/>
</dbReference>